<evidence type="ECO:0000256" key="5">
    <source>
        <dbReference type="SAM" id="Phobius"/>
    </source>
</evidence>
<organism evidence="7 8">
    <name type="scientific">Fasciola hepatica</name>
    <name type="common">Liver fluke</name>
    <dbReference type="NCBI Taxonomy" id="6192"/>
    <lineage>
        <taxon>Eukaryota</taxon>
        <taxon>Metazoa</taxon>
        <taxon>Spiralia</taxon>
        <taxon>Lophotrochozoa</taxon>
        <taxon>Platyhelminthes</taxon>
        <taxon>Trematoda</taxon>
        <taxon>Digenea</taxon>
        <taxon>Plagiorchiida</taxon>
        <taxon>Echinostomata</taxon>
        <taxon>Echinostomatoidea</taxon>
        <taxon>Fasciolidae</taxon>
        <taxon>Fasciola</taxon>
    </lineage>
</organism>
<dbReference type="SUPFAM" id="SSF117892">
    <property type="entry name" value="Band 7/SPFH domain"/>
    <property type="match status" value="1"/>
</dbReference>
<proteinExistence type="inferred from homology"/>
<dbReference type="FunFam" id="3.30.479.30:FF:000004">
    <property type="entry name" value="Putative membrane protease family, stomatin"/>
    <property type="match status" value="1"/>
</dbReference>
<evidence type="ECO:0000256" key="2">
    <source>
        <dbReference type="ARBA" id="ARBA00008164"/>
    </source>
</evidence>
<dbReference type="Gene3D" id="3.30.479.30">
    <property type="entry name" value="Band 7 domain"/>
    <property type="match status" value="1"/>
</dbReference>
<sequence length="677" mass="74444">MRLPRMASPIKSGTFPFLSTAEFSLHKPSVPEKIVTNRFLGHAKAANNSNSRATNTNTSTIIIGPTTTTPMSPTIPSTCNNPTSSSSLPRPMSALPVDPDTVDRGRHDRSGEHGTAADGESVGVGGVGHSKAKSRASSGPHETTLDKPEQTPIEGAHYTVPHKTSRTTVSSRMEEPHGEMKPPGFGVVGFTNPEPQAASAVDPLDLVIAKRKKKELADPVIAEAILTASKLPPPPIPETQNLHDVPEEIQQLLSFGFARPTMTEKDLEFLRNYPLHQKLKEPLTMPAVSQSSRYEMFRRKYWTQAFHRRQVTDEEGAEEGHEREPKGYTNGGSMGYTQITGSARKDFFPISIHTDEDWFMESVLHVMCILLIVFTLPLSLIFCLKVVAHYERAVLFRLGRLVSATAQGPGLIIVLPCLDRYRILDLRTFTFDVPTQEVLTKDSVTVVVNAVVYYRVRDPVRAVVNVEDANRATRVLGQTTLRNVLGTVNLDQLLTAREDIAALMQECLDSVTEAWGVKVERVEIKDVRLPIQLQRAMAAEAESVREATAKVIAAEGEMRASGALKAAAFEIKQHPIAMQLRYLQAMSSISCGKESTIIFPVPLDLLSFFHVTMNSDPNKVHQLLDEQTKQLMSEINVSIESLQAAASTSASGMNSSEKRLIDFDSAEDSLDQNAHIV</sequence>
<keyword evidence="8" id="KW-1185">Reference proteome</keyword>
<evidence type="ECO:0000256" key="4">
    <source>
        <dbReference type="SAM" id="MobiDB-lite"/>
    </source>
</evidence>
<dbReference type="InterPro" id="IPR001107">
    <property type="entry name" value="Band_7"/>
</dbReference>
<evidence type="ECO:0000256" key="1">
    <source>
        <dbReference type="ARBA" id="ARBA00004370"/>
    </source>
</evidence>
<evidence type="ECO:0000259" key="6">
    <source>
        <dbReference type="SMART" id="SM00244"/>
    </source>
</evidence>
<feature type="compositionally biased region" description="Basic and acidic residues" evidence="4">
    <location>
        <begin position="101"/>
        <end position="112"/>
    </location>
</feature>
<dbReference type="AlphaFoldDB" id="A0A4E0RFB7"/>
<dbReference type="Gene3D" id="6.10.250.2090">
    <property type="match status" value="1"/>
</dbReference>
<dbReference type="InterPro" id="IPR001972">
    <property type="entry name" value="Stomatin_HflK_fam"/>
</dbReference>
<evidence type="ECO:0000313" key="7">
    <source>
        <dbReference type="EMBL" id="THD26296.1"/>
    </source>
</evidence>
<feature type="region of interest" description="Disordered" evidence="4">
    <location>
        <begin position="48"/>
        <end position="179"/>
    </location>
</feature>
<comment type="similarity">
    <text evidence="2">Belongs to the band 7/mec-2 family.</text>
</comment>
<evidence type="ECO:0000313" key="8">
    <source>
        <dbReference type="Proteomes" id="UP000230066"/>
    </source>
</evidence>
<dbReference type="InterPro" id="IPR043202">
    <property type="entry name" value="Band-7_stomatin-like"/>
</dbReference>
<dbReference type="PANTHER" id="PTHR10264">
    <property type="entry name" value="BAND 7 PROTEIN-RELATED"/>
    <property type="match status" value="1"/>
</dbReference>
<dbReference type="GO" id="GO:0009898">
    <property type="term" value="C:cytoplasmic side of plasma membrane"/>
    <property type="evidence" value="ECO:0007669"/>
    <property type="project" value="UniProtKB-ARBA"/>
</dbReference>
<comment type="subcellular location">
    <subcellularLocation>
        <location evidence="1">Membrane</location>
    </subcellularLocation>
</comment>
<dbReference type="InterPro" id="IPR018080">
    <property type="entry name" value="Band_7/stomatin-like_CS"/>
</dbReference>
<dbReference type="EMBL" id="JXXN02000790">
    <property type="protein sequence ID" value="THD26296.1"/>
    <property type="molecule type" value="Genomic_DNA"/>
</dbReference>
<name>A0A4E0RFB7_FASHE</name>
<feature type="region of interest" description="Disordered" evidence="4">
    <location>
        <begin position="312"/>
        <end position="333"/>
    </location>
</feature>
<dbReference type="Proteomes" id="UP000230066">
    <property type="component" value="Unassembled WGS sequence"/>
</dbReference>
<dbReference type="PRINTS" id="PR00721">
    <property type="entry name" value="STOMATIN"/>
</dbReference>
<dbReference type="SMART" id="SM00244">
    <property type="entry name" value="PHB"/>
    <property type="match status" value="1"/>
</dbReference>
<dbReference type="PROSITE" id="PS01270">
    <property type="entry name" value="BAND_7"/>
    <property type="match status" value="1"/>
</dbReference>
<comment type="caution">
    <text evidence="7">The sequence shown here is derived from an EMBL/GenBank/DDBJ whole genome shotgun (WGS) entry which is preliminary data.</text>
</comment>
<evidence type="ECO:0000256" key="3">
    <source>
        <dbReference type="ARBA" id="ARBA00023136"/>
    </source>
</evidence>
<keyword evidence="5" id="KW-1133">Transmembrane helix</keyword>
<feature type="transmembrane region" description="Helical" evidence="5">
    <location>
        <begin position="363"/>
        <end position="388"/>
    </location>
</feature>
<protein>
    <submittedName>
        <fullName evidence="7">Stomatin-2</fullName>
    </submittedName>
</protein>
<keyword evidence="5" id="KW-0812">Transmembrane</keyword>
<dbReference type="InterPro" id="IPR036013">
    <property type="entry name" value="Band_7/SPFH_dom_sf"/>
</dbReference>
<accession>A0A4E0RFB7</accession>
<feature type="domain" description="Band 7" evidence="6">
    <location>
        <begin position="382"/>
        <end position="541"/>
    </location>
</feature>
<keyword evidence="3 5" id="KW-0472">Membrane</keyword>
<gene>
    <name evidence="7" type="ORF">D915_002899</name>
</gene>
<dbReference type="Pfam" id="PF01145">
    <property type="entry name" value="Band_7"/>
    <property type="match status" value="1"/>
</dbReference>
<reference evidence="7" key="1">
    <citation type="submission" date="2019-03" db="EMBL/GenBank/DDBJ databases">
        <title>Improved annotation for the trematode Fasciola hepatica.</title>
        <authorList>
            <person name="Choi Y.-J."/>
            <person name="Martin J."/>
            <person name="Mitreva M."/>
        </authorList>
    </citation>
    <scope>NUCLEOTIDE SEQUENCE [LARGE SCALE GENOMIC DNA]</scope>
</reference>
<feature type="compositionally biased region" description="Low complexity" evidence="4">
    <location>
        <begin position="48"/>
        <end position="87"/>
    </location>
</feature>
<dbReference type="PANTHER" id="PTHR10264:SF19">
    <property type="entry name" value="AT06885P-RELATED"/>
    <property type="match status" value="1"/>
</dbReference>